<dbReference type="CDD" id="cd16329">
    <property type="entry name" value="LolA_like"/>
    <property type="match status" value="1"/>
</dbReference>
<dbReference type="Proteomes" id="UP000324575">
    <property type="component" value="Unassembled WGS sequence"/>
</dbReference>
<proteinExistence type="predicted"/>
<dbReference type="InterPro" id="IPR033399">
    <property type="entry name" value="TP_0789-like"/>
</dbReference>
<evidence type="ECO:0000259" key="2">
    <source>
        <dbReference type="Pfam" id="PF17131"/>
    </source>
</evidence>
<evidence type="ECO:0000313" key="4">
    <source>
        <dbReference type="Proteomes" id="UP000324575"/>
    </source>
</evidence>
<comment type="caution">
    <text evidence="3">The sequence shown here is derived from an EMBL/GenBank/DDBJ whole genome shotgun (WGS) entry which is preliminary data.</text>
</comment>
<dbReference type="Gene3D" id="2.50.20.10">
    <property type="entry name" value="Lipoprotein localisation LolA/LolB/LppX"/>
    <property type="match status" value="1"/>
</dbReference>
<accession>A0A5M8NZZ0</accession>
<feature type="signal peptide" evidence="1">
    <location>
        <begin position="1"/>
        <end position="25"/>
    </location>
</feature>
<sequence>MNVRNFFNRTGFLLLIIRCSLFTAAAQDAKEIVRKAEDLLKGEKTSYSEMSMQIVRPKYTRTLDFKSWSETDGNSMTLITAPAKEKGQSFMKIGNNMWSWNPAIQRLIKMPPSMMSQGWMGSDFSNDDILKESSLVKDFTHKVLGDEIINGEQCYKIELMPLENASVVWGKILICISKADFFEMKVEFFDEESILIKTHTASKIVPFDGRKLPSVTEIVPADQPQNKTVVTIKTIKFNIAIDKNFFSQQNMKKLT</sequence>
<protein>
    <recommendedName>
        <fullName evidence="2">Uncharacterized protein TP-0789 domain-containing protein</fullName>
    </recommendedName>
</protein>
<feature type="domain" description="Uncharacterized protein TP-0789" evidence="2">
    <location>
        <begin position="74"/>
        <end position="253"/>
    </location>
</feature>
<dbReference type="EMBL" id="SNRX01000015">
    <property type="protein sequence ID" value="KAA6301686.1"/>
    <property type="molecule type" value="Genomic_DNA"/>
</dbReference>
<reference evidence="3 4" key="1">
    <citation type="submission" date="2019-03" db="EMBL/GenBank/DDBJ databases">
        <title>Single cell metagenomics reveals metabolic interactions within the superorganism composed of flagellate Streblomastix strix and complex community of Bacteroidetes bacteria on its surface.</title>
        <authorList>
            <person name="Treitli S.C."/>
            <person name="Kolisko M."/>
            <person name="Husnik F."/>
            <person name="Keeling P."/>
            <person name="Hampl V."/>
        </authorList>
    </citation>
    <scope>NUCLEOTIDE SEQUENCE [LARGE SCALE GENOMIC DNA]</scope>
    <source>
        <strain evidence="3">St1</strain>
    </source>
</reference>
<organism evidence="3 4">
    <name type="scientific">Candidatus Ordinivivax streblomastigis</name>
    <dbReference type="NCBI Taxonomy" id="2540710"/>
    <lineage>
        <taxon>Bacteria</taxon>
        <taxon>Pseudomonadati</taxon>
        <taxon>Bacteroidota</taxon>
        <taxon>Bacteroidia</taxon>
        <taxon>Bacteroidales</taxon>
        <taxon>Candidatus Ordinivivax</taxon>
    </lineage>
</organism>
<dbReference type="Pfam" id="PF17131">
    <property type="entry name" value="LolA_like"/>
    <property type="match status" value="1"/>
</dbReference>
<dbReference type="AlphaFoldDB" id="A0A5M8NZZ0"/>
<evidence type="ECO:0000256" key="1">
    <source>
        <dbReference type="SAM" id="SignalP"/>
    </source>
</evidence>
<name>A0A5M8NZZ0_9BACT</name>
<feature type="chain" id="PRO_5024456230" description="Uncharacterized protein TP-0789 domain-containing protein" evidence="1">
    <location>
        <begin position="26"/>
        <end position="255"/>
    </location>
</feature>
<evidence type="ECO:0000313" key="3">
    <source>
        <dbReference type="EMBL" id="KAA6301686.1"/>
    </source>
</evidence>
<keyword evidence="1" id="KW-0732">Signal</keyword>
<gene>
    <name evidence="3" type="ORF">EZS26_002151</name>
</gene>